<feature type="transmembrane region" description="Helical" evidence="1">
    <location>
        <begin position="102"/>
        <end position="124"/>
    </location>
</feature>
<dbReference type="Proteomes" id="UP000886893">
    <property type="component" value="Unassembled WGS sequence"/>
</dbReference>
<feature type="transmembrane region" description="Helical" evidence="1">
    <location>
        <begin position="795"/>
        <end position="816"/>
    </location>
</feature>
<dbReference type="EMBL" id="DVKI01000060">
    <property type="protein sequence ID" value="HIT17132.1"/>
    <property type="molecule type" value="Genomic_DNA"/>
</dbReference>
<feature type="transmembrane region" description="Helical" evidence="1">
    <location>
        <begin position="389"/>
        <end position="409"/>
    </location>
</feature>
<keyword evidence="1" id="KW-0472">Membrane</keyword>
<protein>
    <submittedName>
        <fullName evidence="2">YfhO family protein</fullName>
    </submittedName>
</protein>
<comment type="caution">
    <text evidence="2">The sequence shown here is derived from an EMBL/GenBank/DDBJ whole genome shotgun (WGS) entry which is preliminary data.</text>
</comment>
<name>A0A9D1G7U6_9FIRM</name>
<feature type="transmembrane region" description="Helical" evidence="1">
    <location>
        <begin position="7"/>
        <end position="28"/>
    </location>
</feature>
<gene>
    <name evidence="2" type="ORF">IAD04_01970</name>
</gene>
<accession>A0A9D1G7U6</accession>
<feature type="transmembrane region" description="Helical" evidence="1">
    <location>
        <begin position="293"/>
        <end position="310"/>
    </location>
</feature>
<evidence type="ECO:0000256" key="1">
    <source>
        <dbReference type="SAM" id="Phobius"/>
    </source>
</evidence>
<dbReference type="InterPro" id="IPR018580">
    <property type="entry name" value="Uncharacterised_YfhO"/>
</dbReference>
<feature type="transmembrane region" description="Helical" evidence="1">
    <location>
        <begin position="131"/>
        <end position="151"/>
    </location>
</feature>
<sequence length="834" mass="97973">MKQKTKIAGILMLVLILTLLFVLLPFLINGKYLTWIGIIKEKDGITQHATFLQYLTRTDWNFVNHFDFNIGLGADYFVSFIYYMILDPFNLFLLVFPFSDFLISYSLLIVLKFLACGIFMYIYLRHKKIEVKIAIPISALYMIGGYLLFSFPRHPDLSNGAIYLPLIILGIEQLFENKKPYLLIFSTFFCFISNFYIFYMVSIFVVLYTILYYFEVHSKFEWKSFFLQVGKVAFWYLIGILLASFMLFPLLSGFLNSARDDTKGFQWFSLTYYLDLLSKVIVPSLSLGYYTPLSFNLVMLFCILPFYFFKTNKTYRICLTILFIGLIIPLFGYVFNGFNYVNNRWIFLFDFVLCVSLALSLKQVKEIQPSFKEKRPIKEKIVKVVQKPLMMPLLFVVTLVFGQVSMWFYQKEFDDGTVWLAQESIQEQYVAQLQKDNTFFRTDKIHQSVYTDNYSNTPIKNQYAGTYLYNTITNQKVYDFLKSLGMYNATQTLGITGLNQRKAIQTLLSVLYYIQDDEKTQLYGYQKTECDGVYQNEHYLPFGFLYSDKMSEEEFYQLPIQERQAALMRYLIVPSKENKIAYQNQTQEIQPSIQLEGNIVYDESLQQLIVNEDEAKIIFTFPAIDNAELYMNLQFTTQKAKKQDILIESNQMFYHQRVFKKGEQMYNDLKEFSYCLGYYTSDLLPQVTITFPKEGKYKIENLSFSTYSMNDFETAYQQLKDSTMTMTQFTKNKIEGTINVIQEQASLFFSIPYNQGWKVKIDGKECPLYQAQIGFMAVDIPQGEHQVELYYQTPYLKTGTIISGVVLTFVLGYFIYDQFLLKKLQKNKKKIIMK</sequence>
<feature type="transmembrane region" description="Helical" evidence="1">
    <location>
        <begin position="234"/>
        <end position="255"/>
    </location>
</feature>
<dbReference type="PANTHER" id="PTHR38454:SF1">
    <property type="entry name" value="INTEGRAL MEMBRANE PROTEIN"/>
    <property type="match status" value="1"/>
</dbReference>
<evidence type="ECO:0000313" key="2">
    <source>
        <dbReference type="EMBL" id="HIT17132.1"/>
    </source>
</evidence>
<proteinExistence type="predicted"/>
<keyword evidence="1" id="KW-1133">Transmembrane helix</keyword>
<feature type="transmembrane region" description="Helical" evidence="1">
    <location>
        <begin position="317"/>
        <end position="338"/>
    </location>
</feature>
<keyword evidence="1" id="KW-0812">Transmembrane</keyword>
<dbReference type="AlphaFoldDB" id="A0A9D1G7U6"/>
<evidence type="ECO:0000313" key="3">
    <source>
        <dbReference type="Proteomes" id="UP000886893"/>
    </source>
</evidence>
<organism evidence="2 3">
    <name type="scientific">Candidatus Caccosoma faecigallinarum</name>
    <dbReference type="NCBI Taxonomy" id="2840720"/>
    <lineage>
        <taxon>Bacteria</taxon>
        <taxon>Bacillati</taxon>
        <taxon>Bacillota</taxon>
        <taxon>Bacillota incertae sedis</taxon>
        <taxon>Candidatus Caccosoma</taxon>
    </lineage>
</organism>
<dbReference type="Pfam" id="PF09586">
    <property type="entry name" value="YfhO"/>
    <property type="match status" value="1"/>
</dbReference>
<reference evidence="2" key="2">
    <citation type="journal article" date="2021" name="PeerJ">
        <title>Extensive microbial diversity within the chicken gut microbiome revealed by metagenomics and culture.</title>
        <authorList>
            <person name="Gilroy R."/>
            <person name="Ravi A."/>
            <person name="Getino M."/>
            <person name="Pursley I."/>
            <person name="Horton D.L."/>
            <person name="Alikhan N.F."/>
            <person name="Baker D."/>
            <person name="Gharbi K."/>
            <person name="Hall N."/>
            <person name="Watson M."/>
            <person name="Adriaenssens E.M."/>
            <person name="Foster-Nyarko E."/>
            <person name="Jarju S."/>
            <person name="Secka A."/>
            <person name="Antonio M."/>
            <person name="Oren A."/>
            <person name="Chaudhuri R.R."/>
            <person name="La Ragione R."/>
            <person name="Hildebrand F."/>
            <person name="Pallen M.J."/>
        </authorList>
    </citation>
    <scope>NUCLEOTIDE SEQUENCE</scope>
    <source>
        <strain evidence="2">14508</strain>
    </source>
</reference>
<dbReference type="PANTHER" id="PTHR38454">
    <property type="entry name" value="INTEGRAL MEMBRANE PROTEIN-RELATED"/>
    <property type="match status" value="1"/>
</dbReference>
<feature type="transmembrane region" description="Helical" evidence="1">
    <location>
        <begin position="182"/>
        <end position="214"/>
    </location>
</feature>
<reference evidence="2" key="1">
    <citation type="submission" date="2020-10" db="EMBL/GenBank/DDBJ databases">
        <authorList>
            <person name="Gilroy R."/>
        </authorList>
    </citation>
    <scope>NUCLEOTIDE SEQUENCE</scope>
    <source>
        <strain evidence="2">14508</strain>
    </source>
</reference>
<feature type="transmembrane region" description="Helical" evidence="1">
    <location>
        <begin position="344"/>
        <end position="361"/>
    </location>
</feature>
<feature type="transmembrane region" description="Helical" evidence="1">
    <location>
        <begin position="157"/>
        <end position="175"/>
    </location>
</feature>